<dbReference type="EMBL" id="JAPQKT010000004">
    <property type="protein sequence ID" value="KAJ5233945.1"/>
    <property type="molecule type" value="Genomic_DNA"/>
</dbReference>
<protein>
    <submittedName>
        <fullName evidence="3">Uncharacterized protein</fullName>
    </submittedName>
</protein>
<gene>
    <name evidence="3" type="ORF">N7469_005711</name>
</gene>
<keyword evidence="2" id="KW-0732">Signal</keyword>
<comment type="caution">
    <text evidence="3">The sequence shown here is derived from an EMBL/GenBank/DDBJ whole genome shotgun (WGS) entry which is preliminary data.</text>
</comment>
<sequence>MALLWISSSLIFGARVMSKREKDGQSSGRGFANDLRGIDPPPDLDHPNANRSTAIHIPFHFGAEPVEKAVGTRLSTASVTHHIDSSSENIGVFG</sequence>
<reference evidence="3" key="2">
    <citation type="journal article" date="2023" name="IMA Fungus">
        <title>Comparative genomic study of the Penicillium genus elucidates a diverse pangenome and 15 lateral gene transfer events.</title>
        <authorList>
            <person name="Petersen C."/>
            <person name="Sorensen T."/>
            <person name="Nielsen M.R."/>
            <person name="Sondergaard T.E."/>
            <person name="Sorensen J.L."/>
            <person name="Fitzpatrick D.A."/>
            <person name="Frisvad J.C."/>
            <person name="Nielsen K.L."/>
        </authorList>
    </citation>
    <scope>NUCLEOTIDE SEQUENCE</scope>
    <source>
        <strain evidence="3">IBT 23319</strain>
    </source>
</reference>
<evidence type="ECO:0000313" key="4">
    <source>
        <dbReference type="Proteomes" id="UP001147733"/>
    </source>
</evidence>
<feature type="chain" id="PRO_5040888085" evidence="2">
    <location>
        <begin position="19"/>
        <end position="94"/>
    </location>
</feature>
<evidence type="ECO:0000313" key="3">
    <source>
        <dbReference type="EMBL" id="KAJ5233945.1"/>
    </source>
</evidence>
<dbReference type="Proteomes" id="UP001147733">
    <property type="component" value="Unassembled WGS sequence"/>
</dbReference>
<reference evidence="3" key="1">
    <citation type="submission" date="2022-11" db="EMBL/GenBank/DDBJ databases">
        <authorList>
            <person name="Petersen C."/>
        </authorList>
    </citation>
    <scope>NUCLEOTIDE SEQUENCE</scope>
    <source>
        <strain evidence="3">IBT 23319</strain>
    </source>
</reference>
<dbReference type="GeneID" id="81383798"/>
<proteinExistence type="predicted"/>
<dbReference type="RefSeq" id="XP_056501445.1">
    <property type="nucleotide sequence ID" value="XM_056644631.1"/>
</dbReference>
<evidence type="ECO:0000256" key="1">
    <source>
        <dbReference type="SAM" id="MobiDB-lite"/>
    </source>
</evidence>
<accession>A0A9W9P253</accession>
<organism evidence="3 4">
    <name type="scientific">Penicillium citrinum</name>
    <dbReference type="NCBI Taxonomy" id="5077"/>
    <lineage>
        <taxon>Eukaryota</taxon>
        <taxon>Fungi</taxon>
        <taxon>Dikarya</taxon>
        <taxon>Ascomycota</taxon>
        <taxon>Pezizomycotina</taxon>
        <taxon>Eurotiomycetes</taxon>
        <taxon>Eurotiomycetidae</taxon>
        <taxon>Eurotiales</taxon>
        <taxon>Aspergillaceae</taxon>
        <taxon>Penicillium</taxon>
    </lineage>
</organism>
<evidence type="ECO:0000256" key="2">
    <source>
        <dbReference type="SAM" id="SignalP"/>
    </source>
</evidence>
<dbReference type="AlphaFoldDB" id="A0A9W9P253"/>
<name>A0A9W9P253_PENCI</name>
<keyword evidence="4" id="KW-1185">Reference proteome</keyword>
<feature type="signal peptide" evidence="2">
    <location>
        <begin position="1"/>
        <end position="18"/>
    </location>
</feature>
<feature type="region of interest" description="Disordered" evidence="1">
    <location>
        <begin position="18"/>
        <end position="51"/>
    </location>
</feature>